<dbReference type="GO" id="GO:0008829">
    <property type="term" value="F:dCTP deaminase activity"/>
    <property type="evidence" value="ECO:0007669"/>
    <property type="project" value="InterPro"/>
</dbReference>
<dbReference type="Pfam" id="PF22769">
    <property type="entry name" value="DCD"/>
    <property type="match status" value="1"/>
</dbReference>
<dbReference type="GO" id="GO:0000166">
    <property type="term" value="F:nucleotide binding"/>
    <property type="evidence" value="ECO:0007669"/>
    <property type="project" value="UniProtKB-KW"/>
</dbReference>
<comment type="catalytic activity">
    <reaction evidence="3">
        <text>dCTP + 2 H2O = dUMP + NH4(+) + diphosphate</text>
        <dbReference type="Rhea" id="RHEA:19205"/>
        <dbReference type="ChEBI" id="CHEBI:15377"/>
        <dbReference type="ChEBI" id="CHEBI:28938"/>
        <dbReference type="ChEBI" id="CHEBI:33019"/>
        <dbReference type="ChEBI" id="CHEBI:61481"/>
        <dbReference type="ChEBI" id="CHEBI:246422"/>
        <dbReference type="EC" id="3.5.4.30"/>
    </reaction>
</comment>
<feature type="binding site" evidence="3">
    <location>
        <begin position="101"/>
        <end position="106"/>
    </location>
    <ligand>
        <name>dCTP</name>
        <dbReference type="ChEBI" id="CHEBI:61481"/>
    </ligand>
</feature>
<keyword evidence="2 3" id="KW-0546">Nucleotide metabolism</keyword>
<gene>
    <name evidence="3" type="primary">dcd</name>
    <name evidence="4" type="ORF">UR34_C0012G0026</name>
</gene>
<comment type="function">
    <text evidence="3">Bifunctional enzyme that catalyzes both the deamination of dCTP to dUTP and the hydrolysis of dUTP to dUMP without releasing the toxic dUTP intermediate.</text>
</comment>
<dbReference type="CDD" id="cd07557">
    <property type="entry name" value="trimeric_dUTPase"/>
    <property type="match status" value="1"/>
</dbReference>
<dbReference type="AlphaFoldDB" id="A0A0F9ZHQ5"/>
<comment type="caution">
    <text evidence="3">Lacks conserved residue(s) required for the propagation of feature annotation.</text>
</comment>
<dbReference type="PANTHER" id="PTHR42680">
    <property type="entry name" value="DCTP DEAMINASE"/>
    <property type="match status" value="1"/>
</dbReference>
<dbReference type="InterPro" id="IPR011962">
    <property type="entry name" value="dCTP_deaminase"/>
</dbReference>
<dbReference type="SUPFAM" id="SSF51283">
    <property type="entry name" value="dUTPase-like"/>
    <property type="match status" value="1"/>
</dbReference>
<feature type="binding site" evidence="3">
    <location>
        <position position="162"/>
    </location>
    <ligand>
        <name>dCTP</name>
        <dbReference type="ChEBI" id="CHEBI:61481"/>
    </ligand>
</feature>
<evidence type="ECO:0000256" key="3">
    <source>
        <dbReference type="HAMAP-Rule" id="MF_00146"/>
    </source>
</evidence>
<keyword evidence="3" id="KW-0547">Nucleotide-binding</keyword>
<evidence type="ECO:0000256" key="1">
    <source>
        <dbReference type="ARBA" id="ARBA00022801"/>
    </source>
</evidence>
<dbReference type="GO" id="GO:0015949">
    <property type="term" value="P:nucleobase-containing small molecule interconversion"/>
    <property type="evidence" value="ECO:0007669"/>
    <property type="project" value="TreeGrafter"/>
</dbReference>
<feature type="binding site" evidence="3">
    <location>
        <begin position="127"/>
        <end position="129"/>
    </location>
    <ligand>
        <name>dCTP</name>
        <dbReference type="ChEBI" id="CHEBI:61481"/>
    </ligand>
</feature>
<comment type="pathway">
    <text evidence="3">Pyrimidine metabolism; dUMP biosynthesis; dUMP from dCTP: step 1/1.</text>
</comment>
<dbReference type="InterPro" id="IPR033704">
    <property type="entry name" value="dUTPase_trimeric"/>
</dbReference>
<evidence type="ECO:0000256" key="2">
    <source>
        <dbReference type="ARBA" id="ARBA00023080"/>
    </source>
</evidence>
<feature type="binding site" evidence="3">
    <location>
        <position position="148"/>
    </location>
    <ligand>
        <name>dCTP</name>
        <dbReference type="ChEBI" id="CHEBI:61481"/>
    </ligand>
</feature>
<comment type="subunit">
    <text evidence="3">Homotrimer.</text>
</comment>
<accession>A0A0F9ZHQ5</accession>
<feature type="site" description="Important for bifunctional activity" evidence="3">
    <location>
        <begin position="116"/>
        <end position="117"/>
    </location>
</feature>
<protein>
    <recommendedName>
        <fullName evidence="3">dCTP deaminase, dUMP-forming</fullName>
        <ecNumber evidence="3">3.5.4.30</ecNumber>
    </recommendedName>
    <alternativeName>
        <fullName evidence="3">Bifunctional dCTP deaminase:dUTPase</fullName>
    </alternativeName>
    <alternativeName>
        <fullName evidence="3">DCD-DUT</fullName>
    </alternativeName>
</protein>
<name>A0A0F9ZHQ5_9BACT</name>
<dbReference type="EC" id="3.5.4.30" evidence="3"/>
<dbReference type="Proteomes" id="UP000034302">
    <property type="component" value="Unassembled WGS sequence"/>
</dbReference>
<dbReference type="GO" id="GO:0006226">
    <property type="term" value="P:dUMP biosynthetic process"/>
    <property type="evidence" value="ECO:0007669"/>
    <property type="project" value="UniProtKB-UniRule"/>
</dbReference>
<evidence type="ECO:0000313" key="5">
    <source>
        <dbReference type="Proteomes" id="UP000034302"/>
    </source>
</evidence>
<proteinExistence type="inferred from homology"/>
<dbReference type="GO" id="GO:0006229">
    <property type="term" value="P:dUTP biosynthetic process"/>
    <property type="evidence" value="ECO:0007669"/>
    <property type="project" value="InterPro"/>
</dbReference>
<dbReference type="UniPathway" id="UPA00610">
    <property type="reaction ID" value="UER00667"/>
</dbReference>
<keyword evidence="1 3" id="KW-0378">Hydrolase</keyword>
<dbReference type="HAMAP" id="MF_00146">
    <property type="entry name" value="dCTP_deaminase"/>
    <property type="match status" value="1"/>
</dbReference>
<reference evidence="4 5" key="1">
    <citation type="journal article" date="2015" name="Nature">
        <title>rRNA introns, odd ribosomes, and small enigmatic genomes across a large radiation of phyla.</title>
        <authorList>
            <person name="Brown C.T."/>
            <person name="Hug L.A."/>
            <person name="Thomas B.C."/>
            <person name="Sharon I."/>
            <person name="Castelle C.J."/>
            <person name="Singh A."/>
            <person name="Wilkins M.J."/>
            <person name="Williams K.H."/>
            <person name="Banfield J.F."/>
        </authorList>
    </citation>
    <scope>NUCLEOTIDE SEQUENCE [LARGE SCALE GENOMIC DNA]</scope>
</reference>
<dbReference type="NCBIfam" id="TIGR02274">
    <property type="entry name" value="dCTP_deam"/>
    <property type="match status" value="1"/>
</dbReference>
<dbReference type="GO" id="GO:0033973">
    <property type="term" value="F:dCTP deaminase (dUMP-forming) activity"/>
    <property type="evidence" value="ECO:0007669"/>
    <property type="project" value="UniProtKB-UniRule"/>
</dbReference>
<dbReference type="Gene3D" id="2.70.40.10">
    <property type="match status" value="1"/>
</dbReference>
<evidence type="ECO:0000313" key="4">
    <source>
        <dbReference type="EMBL" id="KKP43674.1"/>
    </source>
</evidence>
<sequence>MILADKSIKEKLKSGEISIEPFSEEFVQPASYDLHLDKNILVFNMNDHKVIDVKKPVENLMLKIEIDDKEGYTLKPGEFVLANVTEITGVDSKHVGRLEGKSSLARMGLIIHATAGFLDPGNKLRLTLEIANLSPLPIRIYAGMKIAQLAFEQLDRNCERPYGSSGLNSKYKGDMTVQASKMYKNF</sequence>
<feature type="binding site" evidence="3">
    <location>
        <position position="170"/>
    </location>
    <ligand>
        <name>dCTP</name>
        <dbReference type="ChEBI" id="CHEBI:61481"/>
    </ligand>
</feature>
<feature type="active site" description="Proton donor/acceptor" evidence="3">
    <location>
        <position position="129"/>
    </location>
</feature>
<comment type="similarity">
    <text evidence="3">Belongs to the dCTP deaminase family.</text>
</comment>
<dbReference type="EMBL" id="LBOV01000012">
    <property type="protein sequence ID" value="KKP43674.1"/>
    <property type="molecule type" value="Genomic_DNA"/>
</dbReference>
<organism evidence="4 5">
    <name type="scientific">candidate division WS6 bacterium GW2011_GWC1_33_20</name>
    <dbReference type="NCBI Taxonomy" id="1619089"/>
    <lineage>
        <taxon>Bacteria</taxon>
        <taxon>Candidatus Dojkabacteria</taxon>
    </lineage>
</organism>
<dbReference type="InterPro" id="IPR036157">
    <property type="entry name" value="dUTPase-like_sf"/>
</dbReference>
<comment type="caution">
    <text evidence="4">The sequence shown here is derived from an EMBL/GenBank/DDBJ whole genome shotgun (WGS) entry which is preliminary data.</text>
</comment>
<feature type="binding site" evidence="3">
    <location>
        <position position="119"/>
    </location>
    <ligand>
        <name>dCTP</name>
        <dbReference type="ChEBI" id="CHEBI:61481"/>
    </ligand>
</feature>
<dbReference type="PANTHER" id="PTHR42680:SF3">
    <property type="entry name" value="DCTP DEAMINASE"/>
    <property type="match status" value="1"/>
</dbReference>